<sequence length="153" mass="17151">MLRYSNKPFFSSAEQGPAYNLFSTQLLADTMNTVVNEAANGGDGKKFATKESNFTSFQNLYVLAQCTPDLSVLDCNSCMKTASGKLHGSYNRKQGGRVLVPSCNIRHELYLFYRMAEPEPNLEQQRPKGKRVRLILASNMSCLKVLKPVDQNF</sequence>
<gene>
    <name evidence="1" type="ORF">L6164_035831</name>
</gene>
<protein>
    <submittedName>
        <fullName evidence="1">Uncharacterized protein</fullName>
    </submittedName>
</protein>
<proteinExistence type="predicted"/>
<dbReference type="EMBL" id="CM039439">
    <property type="protein sequence ID" value="KAI4295830.1"/>
    <property type="molecule type" value="Genomic_DNA"/>
</dbReference>
<reference evidence="1 2" key="1">
    <citation type="journal article" date="2022" name="DNA Res.">
        <title>Chromosomal-level genome assembly of the orchid tree Bauhinia variegata (Leguminosae; Cercidoideae) supports the allotetraploid origin hypothesis of Bauhinia.</title>
        <authorList>
            <person name="Zhong Y."/>
            <person name="Chen Y."/>
            <person name="Zheng D."/>
            <person name="Pang J."/>
            <person name="Liu Y."/>
            <person name="Luo S."/>
            <person name="Meng S."/>
            <person name="Qian L."/>
            <person name="Wei D."/>
            <person name="Dai S."/>
            <person name="Zhou R."/>
        </authorList>
    </citation>
    <scope>NUCLEOTIDE SEQUENCE [LARGE SCALE GENOMIC DNA]</scope>
    <source>
        <strain evidence="1">BV-YZ2020</strain>
    </source>
</reference>
<name>A0ACB9KFA9_BAUVA</name>
<organism evidence="1 2">
    <name type="scientific">Bauhinia variegata</name>
    <name type="common">Purple orchid tree</name>
    <name type="synonym">Phanera variegata</name>
    <dbReference type="NCBI Taxonomy" id="167791"/>
    <lineage>
        <taxon>Eukaryota</taxon>
        <taxon>Viridiplantae</taxon>
        <taxon>Streptophyta</taxon>
        <taxon>Embryophyta</taxon>
        <taxon>Tracheophyta</taxon>
        <taxon>Spermatophyta</taxon>
        <taxon>Magnoliopsida</taxon>
        <taxon>eudicotyledons</taxon>
        <taxon>Gunneridae</taxon>
        <taxon>Pentapetalae</taxon>
        <taxon>rosids</taxon>
        <taxon>fabids</taxon>
        <taxon>Fabales</taxon>
        <taxon>Fabaceae</taxon>
        <taxon>Cercidoideae</taxon>
        <taxon>Cercideae</taxon>
        <taxon>Bauhiniinae</taxon>
        <taxon>Bauhinia</taxon>
    </lineage>
</organism>
<accession>A0ACB9KFA9</accession>
<evidence type="ECO:0000313" key="2">
    <source>
        <dbReference type="Proteomes" id="UP000828941"/>
    </source>
</evidence>
<dbReference type="Proteomes" id="UP000828941">
    <property type="component" value="Chromosome 14"/>
</dbReference>
<comment type="caution">
    <text evidence="1">The sequence shown here is derived from an EMBL/GenBank/DDBJ whole genome shotgun (WGS) entry which is preliminary data.</text>
</comment>
<evidence type="ECO:0000313" key="1">
    <source>
        <dbReference type="EMBL" id="KAI4295830.1"/>
    </source>
</evidence>
<keyword evidence="2" id="KW-1185">Reference proteome</keyword>